<name>A0A1M6BS32_9FIRM</name>
<evidence type="ECO:0000313" key="2">
    <source>
        <dbReference type="EMBL" id="SHI51501.1"/>
    </source>
</evidence>
<accession>A0A1M6BS32</accession>
<dbReference type="EMBL" id="FQZS01000004">
    <property type="protein sequence ID" value="SHI51501.1"/>
    <property type="molecule type" value="Genomic_DNA"/>
</dbReference>
<dbReference type="RefSeq" id="WP_073024196.1">
    <property type="nucleotide sequence ID" value="NZ_FQZS01000004.1"/>
</dbReference>
<keyword evidence="2" id="KW-0808">Transferase</keyword>
<dbReference type="STRING" id="1122184.SAMN02745176_00507"/>
<feature type="domain" description="N-acetyltransferase" evidence="1">
    <location>
        <begin position="89"/>
        <end position="232"/>
    </location>
</feature>
<evidence type="ECO:0000259" key="1">
    <source>
        <dbReference type="PROSITE" id="PS51186"/>
    </source>
</evidence>
<dbReference type="OrthoDB" id="1913186at2"/>
<dbReference type="GO" id="GO:0016747">
    <property type="term" value="F:acyltransferase activity, transferring groups other than amino-acyl groups"/>
    <property type="evidence" value="ECO:0007669"/>
    <property type="project" value="InterPro"/>
</dbReference>
<dbReference type="AlphaFoldDB" id="A0A1M6BS32"/>
<sequence>MEVIKEFKLFYENYLGLKDKKYTNGIAVSLCPQRDVPLNKRFFYKLIASGYDGEIAMSCSQDFSEEEIIGICRYLASGGIDESLMQSGIKVRNYDQSFMYRMIQHVPSTFDVNDVICLPGGQVIKVLYVENSKKFLAIMDDSLVGYSKVSDVIYGYGNIVVWIEEAFRRMGIAERLVKLLINRCYEDDIVPMYIAREDNVASIELAKKLHFEIVQKEFVASYVAPMNPSYAK</sequence>
<proteinExistence type="predicted"/>
<dbReference type="PROSITE" id="PS51186">
    <property type="entry name" value="GNAT"/>
    <property type="match status" value="1"/>
</dbReference>
<evidence type="ECO:0000313" key="3">
    <source>
        <dbReference type="Proteomes" id="UP000184442"/>
    </source>
</evidence>
<dbReference type="InterPro" id="IPR000182">
    <property type="entry name" value="GNAT_dom"/>
</dbReference>
<protein>
    <submittedName>
        <fullName evidence="2">Acetyltransferase (GNAT) family protein</fullName>
    </submittedName>
</protein>
<dbReference type="SUPFAM" id="SSF55729">
    <property type="entry name" value="Acyl-CoA N-acyltransferases (Nat)"/>
    <property type="match status" value="1"/>
</dbReference>
<dbReference type="Pfam" id="PF00583">
    <property type="entry name" value="Acetyltransf_1"/>
    <property type="match status" value="1"/>
</dbReference>
<organism evidence="2 3">
    <name type="scientific">Lutispora thermophila DSM 19022</name>
    <dbReference type="NCBI Taxonomy" id="1122184"/>
    <lineage>
        <taxon>Bacteria</taxon>
        <taxon>Bacillati</taxon>
        <taxon>Bacillota</taxon>
        <taxon>Clostridia</taxon>
        <taxon>Lutisporales</taxon>
        <taxon>Lutisporaceae</taxon>
        <taxon>Lutispora</taxon>
    </lineage>
</organism>
<keyword evidence="3" id="KW-1185">Reference proteome</keyword>
<gene>
    <name evidence="2" type="ORF">SAMN02745176_00507</name>
</gene>
<dbReference type="Gene3D" id="3.40.630.30">
    <property type="match status" value="1"/>
</dbReference>
<reference evidence="2 3" key="1">
    <citation type="submission" date="2016-11" db="EMBL/GenBank/DDBJ databases">
        <authorList>
            <person name="Jaros S."/>
            <person name="Januszkiewicz K."/>
            <person name="Wedrychowicz H."/>
        </authorList>
    </citation>
    <scope>NUCLEOTIDE SEQUENCE [LARGE SCALE GENOMIC DNA]</scope>
    <source>
        <strain evidence="2 3">DSM 19022</strain>
    </source>
</reference>
<dbReference type="Proteomes" id="UP000184442">
    <property type="component" value="Unassembled WGS sequence"/>
</dbReference>
<dbReference type="CDD" id="cd04301">
    <property type="entry name" value="NAT_SF"/>
    <property type="match status" value="1"/>
</dbReference>
<dbReference type="InterPro" id="IPR016181">
    <property type="entry name" value="Acyl_CoA_acyltransferase"/>
</dbReference>